<keyword evidence="1" id="KW-0812">Transmembrane</keyword>
<evidence type="ECO:0000313" key="3">
    <source>
        <dbReference type="Proteomes" id="UP000281112"/>
    </source>
</evidence>
<dbReference type="AlphaFoldDB" id="A0A3N9TAR1"/>
<organism evidence="2 3">
    <name type="scientific">Vibrio viridaestus</name>
    <dbReference type="NCBI Taxonomy" id="2487322"/>
    <lineage>
        <taxon>Bacteria</taxon>
        <taxon>Pseudomonadati</taxon>
        <taxon>Pseudomonadota</taxon>
        <taxon>Gammaproteobacteria</taxon>
        <taxon>Vibrionales</taxon>
        <taxon>Vibrionaceae</taxon>
        <taxon>Vibrio</taxon>
    </lineage>
</organism>
<keyword evidence="1" id="KW-1133">Transmembrane helix</keyword>
<evidence type="ECO:0000313" key="2">
    <source>
        <dbReference type="EMBL" id="RQW61267.1"/>
    </source>
</evidence>
<dbReference type="OrthoDB" id="5828194at2"/>
<accession>A0A3N9TAR1</accession>
<proteinExistence type="predicted"/>
<evidence type="ECO:0000256" key="1">
    <source>
        <dbReference type="SAM" id="Phobius"/>
    </source>
</evidence>
<sequence length="61" mass="6930">MQSIDRVTIYSCLSFICLCALLFRTEHVLSLLPIFGLLASILGIALEVKFWRDVCEDNQNP</sequence>
<keyword evidence="1" id="KW-0472">Membrane</keyword>
<reference evidence="2 3" key="1">
    <citation type="submission" date="2018-11" db="EMBL/GenBank/DDBJ databases">
        <title>Vibrio LJC006 sp. nov., isolated from seawater during the bloom of the enteromorpha.</title>
        <authorList>
            <person name="Liang J."/>
        </authorList>
    </citation>
    <scope>NUCLEOTIDE SEQUENCE [LARGE SCALE GENOMIC DNA]</scope>
    <source>
        <strain evidence="2 3">LJC006</strain>
    </source>
</reference>
<dbReference type="EMBL" id="RJVQ01000014">
    <property type="protein sequence ID" value="RQW61267.1"/>
    <property type="molecule type" value="Genomic_DNA"/>
</dbReference>
<protein>
    <submittedName>
        <fullName evidence="2">Uncharacterized protein</fullName>
    </submittedName>
</protein>
<gene>
    <name evidence="2" type="ORF">EES38_20320</name>
</gene>
<keyword evidence="3" id="KW-1185">Reference proteome</keyword>
<feature type="transmembrane region" description="Helical" evidence="1">
    <location>
        <begin position="29"/>
        <end position="46"/>
    </location>
</feature>
<dbReference type="Proteomes" id="UP000281112">
    <property type="component" value="Unassembled WGS sequence"/>
</dbReference>
<comment type="caution">
    <text evidence="2">The sequence shown here is derived from an EMBL/GenBank/DDBJ whole genome shotgun (WGS) entry which is preliminary data.</text>
</comment>
<name>A0A3N9TAR1_9VIBR</name>
<feature type="transmembrane region" description="Helical" evidence="1">
    <location>
        <begin position="7"/>
        <end position="23"/>
    </location>
</feature>